<evidence type="ECO:0000313" key="1">
    <source>
        <dbReference type="EMBL" id="ONM46298.1"/>
    </source>
</evidence>
<keyword evidence="2" id="KW-1185">Reference proteome</keyword>
<accession>A0A1V2TA19</accession>
<evidence type="ECO:0000313" key="2">
    <source>
        <dbReference type="Proteomes" id="UP000188836"/>
    </source>
</evidence>
<comment type="caution">
    <text evidence="1">The sequence shown here is derived from an EMBL/GenBank/DDBJ whole genome shotgun (WGS) entry which is preliminary data.</text>
</comment>
<proteinExistence type="predicted"/>
<name>A0A1V2TA19_9NOCA</name>
<protein>
    <submittedName>
        <fullName evidence="1">Uncharacterized protein</fullName>
    </submittedName>
</protein>
<dbReference type="Proteomes" id="UP000188836">
    <property type="component" value="Unassembled WGS sequence"/>
</dbReference>
<gene>
    <name evidence="1" type="ORF">B0T46_23730</name>
</gene>
<organism evidence="1 2">
    <name type="scientific">Nocardia donostiensis</name>
    <dbReference type="NCBI Taxonomy" id="1538463"/>
    <lineage>
        <taxon>Bacteria</taxon>
        <taxon>Bacillati</taxon>
        <taxon>Actinomycetota</taxon>
        <taxon>Actinomycetes</taxon>
        <taxon>Mycobacteriales</taxon>
        <taxon>Nocardiaceae</taxon>
        <taxon>Nocardia</taxon>
    </lineage>
</organism>
<sequence length="125" mass="14719">MLTAIEQLAEHVEVLEGYEDHRYEMASSSLVRQLVQSLVRSRPEYEEFGKELTYGVGRLSVLLRYHPEFRRKILEYLRGDALTGDRFCPECGERLKQGNVGRPRKYCSPRCRKRESGRRLRRNDA</sequence>
<dbReference type="AlphaFoldDB" id="A0A1V2TA19"/>
<reference evidence="1 2" key="1">
    <citation type="journal article" date="2016" name="Antonie Van Leeuwenhoek">
        <title>Nocardia donostiensis sp. nov., isolated from human respiratory specimens.</title>
        <authorList>
            <person name="Ercibengoa M."/>
            <person name="Bell M."/>
            <person name="Marimon J.M."/>
            <person name="Humrighouse B."/>
            <person name="Klenk H.P."/>
            <person name="Potter G."/>
            <person name="Perez-Trallero E."/>
        </authorList>
    </citation>
    <scope>NUCLEOTIDE SEQUENCE [LARGE SCALE GENOMIC DNA]</scope>
    <source>
        <strain evidence="1 2">X1655</strain>
    </source>
</reference>
<dbReference type="EMBL" id="MUMY01000027">
    <property type="protein sequence ID" value="ONM46298.1"/>
    <property type="molecule type" value="Genomic_DNA"/>
</dbReference>